<keyword evidence="3 4" id="KW-0732">Signal</keyword>
<dbReference type="SUPFAM" id="SSF53850">
    <property type="entry name" value="Periplasmic binding protein-like II"/>
    <property type="match status" value="1"/>
</dbReference>
<dbReference type="PROSITE" id="PS01040">
    <property type="entry name" value="SBP_BACTERIAL_5"/>
    <property type="match status" value="1"/>
</dbReference>
<dbReference type="PIRSF" id="PIRSF002741">
    <property type="entry name" value="MppA"/>
    <property type="match status" value="1"/>
</dbReference>
<sequence>MKKISRRATLSLASVAALGLPAGMVAAQSLTIGLASEPTAADPHYHKVTTNDSFSAHIFESLINRNAKMELIAGLAESWKPVDDNTWELKLRKGVKFSNGEPFTSKDVLFTICRVLNNETNVSRSYMEPMQNFTDVQTPDEYTVIIKSDRPIPTMPNELARSLPIIWSGIAKFDKLRFAPKEGCGVTSPWPTVAEFNTGRLSIGTGPYKLKSYVKGTGIEMERNEGYWGAKPHWKTVKMVPVPNAGPRLTGLMSGDYDVIESPAARDLPRIKENSKLDFVATPSTRLIFFQPDSGRAQSPFVKAADGKNPLQDLRVRQAISMAIDRKAIVQRLMDGMATVANQYMPAGMFGSLDKPAEIKFDPEAAKKLLAEAGYPNGFELTLTTTNDRYINDGQIAQAVAQYLTRIGIKTTVDAQAAAIYFPKRAKREFSFAIGGWPSENGEASGLFQYWVASTNKDQGLGTSNYGGFSNAAFDKVFVPAMALMDSAQRKAEYQKATQIALDNVPLIPLHFESSIWAYKKGLSYEGRRDQYTLAMSVKPTK</sequence>
<reference evidence="6 7" key="1">
    <citation type="submission" date="2020-08" db="EMBL/GenBank/DDBJ databases">
        <title>Functional genomics of gut bacteria from endangered species of beetles.</title>
        <authorList>
            <person name="Carlos-Shanley C."/>
        </authorList>
    </citation>
    <scope>NUCLEOTIDE SEQUENCE [LARGE SCALE GENOMIC DNA]</scope>
    <source>
        <strain evidence="6 7">S00124</strain>
    </source>
</reference>
<dbReference type="InterPro" id="IPR023765">
    <property type="entry name" value="SBP_5_CS"/>
</dbReference>
<organism evidence="6 7">
    <name type="scientific">Comamonas odontotermitis</name>
    <dbReference type="NCBI Taxonomy" id="379895"/>
    <lineage>
        <taxon>Bacteria</taxon>
        <taxon>Pseudomonadati</taxon>
        <taxon>Pseudomonadota</taxon>
        <taxon>Betaproteobacteria</taxon>
        <taxon>Burkholderiales</taxon>
        <taxon>Comamonadaceae</taxon>
        <taxon>Comamonas</taxon>
    </lineage>
</organism>
<comment type="similarity">
    <text evidence="1">Belongs to the bacterial solute-binding protein 5 family.</text>
</comment>
<dbReference type="Pfam" id="PF00496">
    <property type="entry name" value="SBP_bac_5"/>
    <property type="match status" value="1"/>
</dbReference>
<evidence type="ECO:0000256" key="3">
    <source>
        <dbReference type="ARBA" id="ARBA00022729"/>
    </source>
</evidence>
<dbReference type="Gene3D" id="3.40.190.10">
    <property type="entry name" value="Periplasmic binding protein-like II"/>
    <property type="match status" value="1"/>
</dbReference>
<name>A0ABR6RAT3_9BURK</name>
<dbReference type="InterPro" id="IPR039424">
    <property type="entry name" value="SBP_5"/>
</dbReference>
<gene>
    <name evidence="6" type="ORF">HNP33_000313</name>
</gene>
<comment type="caution">
    <text evidence="6">The sequence shown here is derived from an EMBL/GenBank/DDBJ whole genome shotgun (WGS) entry which is preliminary data.</text>
</comment>
<dbReference type="EMBL" id="JACHKZ010000001">
    <property type="protein sequence ID" value="MBB6576265.1"/>
    <property type="molecule type" value="Genomic_DNA"/>
</dbReference>
<dbReference type="Gene3D" id="3.90.76.10">
    <property type="entry name" value="Dipeptide-binding Protein, Domain 1"/>
    <property type="match status" value="1"/>
</dbReference>
<dbReference type="InterPro" id="IPR000914">
    <property type="entry name" value="SBP_5_dom"/>
</dbReference>
<dbReference type="PANTHER" id="PTHR30290">
    <property type="entry name" value="PERIPLASMIC BINDING COMPONENT OF ABC TRANSPORTER"/>
    <property type="match status" value="1"/>
</dbReference>
<dbReference type="CDD" id="cd08498">
    <property type="entry name" value="PBP2_NikA_DppA_OppA_like_2"/>
    <property type="match status" value="1"/>
</dbReference>
<accession>A0ABR6RAT3</accession>
<protein>
    <submittedName>
        <fullName evidence="6">Peptide/nickel transport system substrate-binding protein</fullName>
    </submittedName>
</protein>
<evidence type="ECO:0000256" key="2">
    <source>
        <dbReference type="ARBA" id="ARBA00022448"/>
    </source>
</evidence>
<keyword evidence="2" id="KW-0813">Transport</keyword>
<feature type="chain" id="PRO_5045484283" evidence="4">
    <location>
        <begin position="28"/>
        <end position="542"/>
    </location>
</feature>
<evidence type="ECO:0000256" key="1">
    <source>
        <dbReference type="ARBA" id="ARBA00005695"/>
    </source>
</evidence>
<evidence type="ECO:0000313" key="6">
    <source>
        <dbReference type="EMBL" id="MBB6576265.1"/>
    </source>
</evidence>
<evidence type="ECO:0000256" key="4">
    <source>
        <dbReference type="SAM" id="SignalP"/>
    </source>
</evidence>
<dbReference type="PANTHER" id="PTHR30290:SF9">
    <property type="entry name" value="OLIGOPEPTIDE-BINDING PROTEIN APPA"/>
    <property type="match status" value="1"/>
</dbReference>
<keyword evidence="7" id="KW-1185">Reference proteome</keyword>
<evidence type="ECO:0000313" key="7">
    <source>
        <dbReference type="Proteomes" id="UP000562492"/>
    </source>
</evidence>
<dbReference type="Proteomes" id="UP000562492">
    <property type="component" value="Unassembled WGS sequence"/>
</dbReference>
<feature type="signal peptide" evidence="4">
    <location>
        <begin position="1"/>
        <end position="27"/>
    </location>
</feature>
<proteinExistence type="inferred from homology"/>
<evidence type="ECO:0000259" key="5">
    <source>
        <dbReference type="Pfam" id="PF00496"/>
    </source>
</evidence>
<dbReference type="Gene3D" id="3.10.105.10">
    <property type="entry name" value="Dipeptide-binding Protein, Domain 3"/>
    <property type="match status" value="1"/>
</dbReference>
<feature type="domain" description="Solute-binding protein family 5" evidence="5">
    <location>
        <begin position="71"/>
        <end position="458"/>
    </location>
</feature>
<dbReference type="InterPro" id="IPR030678">
    <property type="entry name" value="Peptide/Ni-bd"/>
</dbReference>